<feature type="region of interest" description="Disordered" evidence="1">
    <location>
        <begin position="691"/>
        <end position="765"/>
    </location>
</feature>
<dbReference type="VEuPathDB" id="FungiDB:ASPCADRAFT_503241"/>
<evidence type="ECO:0000313" key="4">
    <source>
        <dbReference type="Proteomes" id="UP000188318"/>
    </source>
</evidence>
<reference evidence="4" key="1">
    <citation type="journal article" date="2017" name="Genome Biol.">
        <title>Comparative genomics reveals high biological diversity and specific adaptations in the industrially and medically important fungal genus Aspergillus.</title>
        <authorList>
            <person name="de Vries R.P."/>
            <person name="Riley R."/>
            <person name="Wiebenga A."/>
            <person name="Aguilar-Osorio G."/>
            <person name="Amillis S."/>
            <person name="Uchima C.A."/>
            <person name="Anderluh G."/>
            <person name="Asadollahi M."/>
            <person name="Askin M."/>
            <person name="Barry K."/>
            <person name="Battaglia E."/>
            <person name="Bayram O."/>
            <person name="Benocci T."/>
            <person name="Braus-Stromeyer S.A."/>
            <person name="Caldana C."/>
            <person name="Canovas D."/>
            <person name="Cerqueira G.C."/>
            <person name="Chen F."/>
            <person name="Chen W."/>
            <person name="Choi C."/>
            <person name="Clum A."/>
            <person name="Dos Santos R.A."/>
            <person name="Damasio A.R."/>
            <person name="Diallinas G."/>
            <person name="Emri T."/>
            <person name="Fekete E."/>
            <person name="Flipphi M."/>
            <person name="Freyberg S."/>
            <person name="Gallo A."/>
            <person name="Gournas C."/>
            <person name="Habgood R."/>
            <person name="Hainaut M."/>
            <person name="Harispe M.L."/>
            <person name="Henrissat B."/>
            <person name="Hilden K.S."/>
            <person name="Hope R."/>
            <person name="Hossain A."/>
            <person name="Karabika E."/>
            <person name="Karaffa L."/>
            <person name="Karanyi Z."/>
            <person name="Krasevec N."/>
            <person name="Kuo A."/>
            <person name="Kusch H."/>
            <person name="LaButti K."/>
            <person name="Lagendijk E.L."/>
            <person name="Lapidus A."/>
            <person name="Levasseur A."/>
            <person name="Lindquist E."/>
            <person name="Lipzen A."/>
            <person name="Logrieco A.F."/>
            <person name="MacCabe A."/>
            <person name="Maekelae M.R."/>
            <person name="Malavazi I."/>
            <person name="Melin P."/>
            <person name="Meyer V."/>
            <person name="Mielnichuk N."/>
            <person name="Miskei M."/>
            <person name="Molnar A.P."/>
            <person name="Mule G."/>
            <person name="Ngan C.Y."/>
            <person name="Orejas M."/>
            <person name="Orosz E."/>
            <person name="Ouedraogo J.P."/>
            <person name="Overkamp K.M."/>
            <person name="Park H.-S."/>
            <person name="Perrone G."/>
            <person name="Piumi F."/>
            <person name="Punt P.J."/>
            <person name="Ram A.F."/>
            <person name="Ramon A."/>
            <person name="Rauscher S."/>
            <person name="Record E."/>
            <person name="Riano-Pachon D.M."/>
            <person name="Robert V."/>
            <person name="Roehrig J."/>
            <person name="Ruller R."/>
            <person name="Salamov A."/>
            <person name="Salih N.S."/>
            <person name="Samson R.A."/>
            <person name="Sandor E."/>
            <person name="Sanguinetti M."/>
            <person name="Schuetze T."/>
            <person name="Sepcic K."/>
            <person name="Shelest E."/>
            <person name="Sherlock G."/>
            <person name="Sophianopoulou V."/>
            <person name="Squina F.M."/>
            <person name="Sun H."/>
            <person name="Susca A."/>
            <person name="Todd R.B."/>
            <person name="Tsang A."/>
            <person name="Unkles S.E."/>
            <person name="van de Wiele N."/>
            <person name="van Rossen-Uffink D."/>
            <person name="Oliveira J.V."/>
            <person name="Vesth T.C."/>
            <person name="Visser J."/>
            <person name="Yu J.-H."/>
            <person name="Zhou M."/>
            <person name="Andersen M.R."/>
            <person name="Archer D.B."/>
            <person name="Baker S.E."/>
            <person name="Benoit I."/>
            <person name="Brakhage A.A."/>
            <person name="Braus G.H."/>
            <person name="Fischer R."/>
            <person name="Frisvad J.C."/>
            <person name="Goldman G.H."/>
            <person name="Houbraken J."/>
            <person name="Oakley B."/>
            <person name="Pocsi I."/>
            <person name="Scazzocchio C."/>
            <person name="Seiboth B."/>
            <person name="vanKuyk P.A."/>
            <person name="Wortman J."/>
            <person name="Dyer P.S."/>
            <person name="Grigoriev I.V."/>
        </authorList>
    </citation>
    <scope>NUCLEOTIDE SEQUENCE [LARGE SCALE GENOMIC DNA]</scope>
    <source>
        <strain evidence="4">ITEM 5010</strain>
    </source>
</reference>
<dbReference type="Pfam" id="PF08639">
    <property type="entry name" value="Sld3_STD"/>
    <property type="match status" value="1"/>
</dbReference>
<dbReference type="InterPro" id="IPR013948">
    <property type="entry name" value="DNA_replication_reg_Sld3_C"/>
</dbReference>
<dbReference type="GO" id="GO:0031261">
    <property type="term" value="C:DNA replication preinitiation complex"/>
    <property type="evidence" value="ECO:0007669"/>
    <property type="project" value="TreeGrafter"/>
</dbReference>
<feature type="region of interest" description="Disordered" evidence="1">
    <location>
        <begin position="546"/>
        <end position="620"/>
    </location>
</feature>
<dbReference type="STRING" id="602072.A0A1R3S2S1"/>
<dbReference type="InterPro" id="IPR042511">
    <property type="entry name" value="Sld3"/>
</dbReference>
<accession>A0A1R3S2S1</accession>
<sequence length="954" mass="103598">MATRGSLTTATALTPIPLNLVPNHLSSTPHSYKKRKTSHSDNDVFSIASSKPSPAPSVSSPQTISVRAHSETLSDTSFLLSPITVLSRNNIPFSWIDYQDHHNHNQQQQQLPGWLFEGDIPVLENGVDVVLAVRVVGETGVWVVERVKRGVYALLKLRGVGEGDVVVAAKGGSGGCALAERPRGRHAGEWWEVARIENPGDGRVTLGKRGRGVDVDVVFGEIIEDRAQEVPEMVRSSSSEGPVLLGVGEQSATADAAILDNTRVDGLQSPQELLDGLREQYLQALYVSKTSVAYFAKGPLARCRAAFQSGNESAKPVQLVEFYREAVLTAKRMDHKYRETLPSTIRDLLLIVSDDEAAQPKRKRKNSKKKLGKNGLYPEEGDLIRKWWRDRALNDQGLPSEMSREAESKKHVADLRLRETQLQILLILETMALEAIVADEEKKHEGKGESMDKPMKSAKGKKPQDLNVMLELHLDRLCIWHAVSFEETVASDSAKTYGSNHLSGKKVESDAVRDFCTEVIVPFYASRLPDKCKLITRKLGVSTAISPFTKQPQAKKAPQEPGTPVERQHAQKQSRRRAFQRVLTDQAPSQTRHPPSLSRSNTTPAATDAKRDSLDPLLPTLSANVRGGIQKAKRVENREVDLNAVARQHESKLKKMQMLVEQKKELDAAIHALRKPNRELVAKDIAEDATKRLTSGGSSRKSKNPVRNPLGQGVQVAATPKGSRKKETIDMSLPKSLPQPSLFKGSPSSPFTSEPQIVPGSNIRPSSISGLFRSADLGAIQETPTRRPSQPLSGGMGASPSISGPLFRVPSKPAAAAASTSGPIPRAMEMGPSTPIAARHVDTYLPRVKSIGQSRPSMIMETPPKLGMAPVPIPVPVPVITEHTVPEPIGSGAVAGTPVKSTTTTTPATVFATPVKSSAARLAVPTTTCAAVPVTPEKSIYAQLGWDDDDDFAY</sequence>
<dbReference type="OrthoDB" id="15567at2759"/>
<evidence type="ECO:0000313" key="3">
    <source>
        <dbReference type="EMBL" id="OOG01029.1"/>
    </source>
</evidence>
<gene>
    <name evidence="3" type="ORF">ASPCADRAFT_503241</name>
</gene>
<feature type="region of interest" description="Disordered" evidence="1">
    <location>
        <begin position="24"/>
        <end position="62"/>
    </location>
</feature>
<organism evidence="3 4">
    <name type="scientific">Aspergillus carbonarius (strain ITEM 5010)</name>
    <dbReference type="NCBI Taxonomy" id="602072"/>
    <lineage>
        <taxon>Eukaryota</taxon>
        <taxon>Fungi</taxon>
        <taxon>Dikarya</taxon>
        <taxon>Ascomycota</taxon>
        <taxon>Pezizomycotina</taxon>
        <taxon>Eurotiomycetes</taxon>
        <taxon>Eurotiomycetidae</taxon>
        <taxon>Eurotiales</taxon>
        <taxon>Aspergillaceae</taxon>
        <taxon>Aspergillus</taxon>
        <taxon>Aspergillus subgen. Circumdati</taxon>
    </lineage>
</organism>
<protein>
    <recommendedName>
        <fullName evidence="2">DNA replication regulator Sld3 C-terminal domain-containing protein</fullName>
    </recommendedName>
</protein>
<dbReference type="Gene3D" id="1.20.58.2130">
    <property type="match status" value="1"/>
</dbReference>
<name>A0A1R3S2S1_ASPC5</name>
<dbReference type="OMA" id="IYEQLGW"/>
<dbReference type="FunFam" id="1.20.58.2130:FF:000001">
    <property type="entry name" value="Uncharacterized protein"/>
    <property type="match status" value="1"/>
</dbReference>
<feature type="domain" description="DNA replication regulator Sld3 C-terminal" evidence="2">
    <location>
        <begin position="272"/>
        <end position="786"/>
    </location>
</feature>
<dbReference type="PANTHER" id="PTHR28067:SF1">
    <property type="entry name" value="DNA REPLICATION REGULATOR SLD3"/>
    <property type="match status" value="1"/>
</dbReference>
<dbReference type="PANTHER" id="PTHR28067">
    <property type="entry name" value="DNA REPLICATION REGULATOR SLD3"/>
    <property type="match status" value="1"/>
</dbReference>
<evidence type="ECO:0000259" key="2">
    <source>
        <dbReference type="Pfam" id="PF08639"/>
    </source>
</evidence>
<feature type="compositionally biased region" description="Low complexity" evidence="1">
    <location>
        <begin position="46"/>
        <end position="61"/>
    </location>
</feature>
<evidence type="ECO:0000256" key="1">
    <source>
        <dbReference type="SAM" id="MobiDB-lite"/>
    </source>
</evidence>
<feature type="compositionally biased region" description="Basic residues" evidence="1">
    <location>
        <begin position="570"/>
        <end position="579"/>
    </location>
</feature>
<feature type="compositionally biased region" description="Polar residues" evidence="1">
    <location>
        <begin position="586"/>
        <end position="605"/>
    </location>
</feature>
<dbReference type="EMBL" id="KV907493">
    <property type="protein sequence ID" value="OOG01029.1"/>
    <property type="molecule type" value="Genomic_DNA"/>
</dbReference>
<dbReference type="AlphaFoldDB" id="A0A1R3S2S1"/>
<proteinExistence type="predicted"/>
<feature type="compositionally biased region" description="Basic and acidic residues" evidence="1">
    <location>
        <begin position="441"/>
        <end position="455"/>
    </location>
</feature>
<feature type="compositionally biased region" description="Polar residues" evidence="1">
    <location>
        <begin position="746"/>
        <end position="755"/>
    </location>
</feature>
<feature type="region of interest" description="Disordered" evidence="1">
    <location>
        <begin position="441"/>
        <end position="461"/>
    </location>
</feature>
<dbReference type="GO" id="GO:0006270">
    <property type="term" value="P:DNA replication initiation"/>
    <property type="evidence" value="ECO:0007669"/>
    <property type="project" value="InterPro"/>
</dbReference>
<dbReference type="Proteomes" id="UP000188318">
    <property type="component" value="Unassembled WGS sequence"/>
</dbReference>
<keyword evidence="4" id="KW-1185">Reference proteome</keyword>